<protein>
    <recommendedName>
        <fullName evidence="1">Ubiquitin carboxyl-terminal hydrolase</fullName>
        <ecNumber evidence="1">3.4.19.12</ecNumber>
    </recommendedName>
</protein>
<proteinExistence type="inferred from homology"/>
<dbReference type="GO" id="GO:0005829">
    <property type="term" value="C:cytosol"/>
    <property type="evidence" value="ECO:0007669"/>
    <property type="project" value="TreeGrafter"/>
</dbReference>
<gene>
    <name evidence="4" type="ORF">TCIL3000_11_5520</name>
</gene>
<dbReference type="Gene3D" id="3.90.70.10">
    <property type="entry name" value="Cysteine proteinases"/>
    <property type="match status" value="1"/>
</dbReference>
<dbReference type="GO" id="GO:0006508">
    <property type="term" value="P:proteolysis"/>
    <property type="evidence" value="ECO:0007669"/>
    <property type="project" value="UniProtKB-KW"/>
</dbReference>
<dbReference type="VEuPathDB" id="TriTrypDB:TcIL3000.11.5520"/>
<dbReference type="PANTHER" id="PTHR24006">
    <property type="entry name" value="UBIQUITIN CARBOXYL-TERMINAL HYDROLASE"/>
    <property type="match status" value="1"/>
</dbReference>
<evidence type="ECO:0000256" key="2">
    <source>
        <dbReference type="SAM" id="MobiDB-lite"/>
    </source>
</evidence>
<evidence type="ECO:0000313" key="4">
    <source>
        <dbReference type="EMBL" id="CCC95138.1"/>
    </source>
</evidence>
<dbReference type="PROSITE" id="PS00973">
    <property type="entry name" value="USP_2"/>
    <property type="match status" value="1"/>
</dbReference>
<dbReference type="InterPro" id="IPR001394">
    <property type="entry name" value="Peptidase_C19_UCH"/>
</dbReference>
<keyword evidence="1" id="KW-0833">Ubl conjugation pathway</keyword>
<dbReference type="InterPro" id="IPR038765">
    <property type="entry name" value="Papain-like_cys_pep_sf"/>
</dbReference>
<feature type="region of interest" description="Disordered" evidence="2">
    <location>
        <begin position="552"/>
        <end position="642"/>
    </location>
</feature>
<dbReference type="AlphaFoldDB" id="G0V0G7"/>
<dbReference type="GO" id="GO:0016579">
    <property type="term" value="P:protein deubiquitination"/>
    <property type="evidence" value="ECO:0007669"/>
    <property type="project" value="InterPro"/>
</dbReference>
<feature type="compositionally biased region" description="Polar residues" evidence="2">
    <location>
        <begin position="510"/>
        <end position="524"/>
    </location>
</feature>
<keyword evidence="1" id="KW-0788">Thiol protease</keyword>
<sequence>MDTVNCSGGFVRREVVSRPIIFERYRKPCQPSYPRNAIVLNKRHTRELQWDNNEGTKNQGDGDESSPASVLEPRNRELMDSDDPFNMDTSLMLCSDEKLIELLHLRWLKISRHGCGLQNYGNTCFINSVLQAVAYTPALAQYLSFNFKSPHRETNVEAPFDFAYALAETIRQIHSTVGPYKPSIIISNVKILSSRFRVGAQGDAHEFLLNLLHACNRSILHRQVGFRKVEPYIEQTTPLQRIIGGYLRSTIAWNRNEEISLLYKNGNAREASDLKMSVSQCSGAKRDRSDTLISNTYDPFVTLSTDIVGHTLERCLAHLFAEEELDGPVYKTPRGVKVHATKQFKLHKLPNVLIIHIKRFNEFGARVGKFIRYPKVLNIAPYCTTDGTLRGLHSQRRDEGKSCDGLLPSYDKRGGFSVGEGSNGDIEYLYELNSVCVHQGSSISHGHYFTVVRASNGMWIECNDAHISNCDEERALSQQAYMLFYSRLEKNSAPGAHKSRKSDYAPQLVSEVSSRHANSRQVFGTPSHLVSRDRMDDIVGREITEEEAMRMITSASEKSRKKGSQSDISRNDTSIGLPDKLNGEKTRPPFGLTNRNFTSFSHSSEQDRSGSSSFMSMSKDDVKVRGSQVSPGHGGSAGLEKPLHTGAPHGACALKTSLAPSLPRKGSDLIGGDVVRAMEQERRSTPASVMRPSHAPGFRQQVRDPLWEEEIDRGHVKRTKYKREDKDSTENKFQNANVTFDSRGRRC</sequence>
<feature type="compositionally biased region" description="Polar residues" evidence="2">
    <location>
        <begin position="50"/>
        <end position="59"/>
    </location>
</feature>
<comment type="catalytic activity">
    <reaction evidence="1">
        <text>Thiol-dependent hydrolysis of ester, thioester, amide, peptide and isopeptide bonds formed by the C-terminal Gly of ubiquitin (a 76-residue protein attached to proteins as an intracellular targeting signal).</text>
        <dbReference type="EC" id="3.4.19.12"/>
    </reaction>
</comment>
<dbReference type="InterPro" id="IPR018200">
    <property type="entry name" value="USP_CS"/>
</dbReference>
<evidence type="ECO:0000256" key="1">
    <source>
        <dbReference type="RuleBase" id="RU366025"/>
    </source>
</evidence>
<comment type="similarity">
    <text evidence="1">Belongs to the peptidase C19 family.</text>
</comment>
<organism evidence="4">
    <name type="scientific">Trypanosoma congolense (strain IL3000)</name>
    <dbReference type="NCBI Taxonomy" id="1068625"/>
    <lineage>
        <taxon>Eukaryota</taxon>
        <taxon>Discoba</taxon>
        <taxon>Euglenozoa</taxon>
        <taxon>Kinetoplastea</taxon>
        <taxon>Metakinetoplastina</taxon>
        <taxon>Trypanosomatida</taxon>
        <taxon>Trypanosomatidae</taxon>
        <taxon>Trypanosoma</taxon>
        <taxon>Nannomonas</taxon>
    </lineage>
</organism>
<evidence type="ECO:0000259" key="3">
    <source>
        <dbReference type="PROSITE" id="PS50235"/>
    </source>
</evidence>
<dbReference type="EMBL" id="HE575324">
    <property type="protein sequence ID" value="CCC95138.1"/>
    <property type="molecule type" value="Genomic_DNA"/>
</dbReference>
<feature type="region of interest" description="Disordered" evidence="2">
    <location>
        <begin position="683"/>
        <end position="747"/>
    </location>
</feature>
<feature type="domain" description="USP" evidence="3">
    <location>
        <begin position="115"/>
        <end position="488"/>
    </location>
</feature>
<dbReference type="PANTHER" id="PTHR24006:SF914">
    <property type="entry name" value="CARBOXYL-TERMINAL HYDROLASE, PUTATIVE-RELATED"/>
    <property type="match status" value="1"/>
</dbReference>
<dbReference type="EC" id="3.4.19.12" evidence="1"/>
<dbReference type="InterPro" id="IPR050164">
    <property type="entry name" value="Peptidase_C19"/>
</dbReference>
<dbReference type="InterPro" id="IPR028889">
    <property type="entry name" value="USP"/>
</dbReference>
<keyword evidence="1 4" id="KW-0378">Hydrolase</keyword>
<reference evidence="4" key="1">
    <citation type="journal article" date="2012" name="Proc. Natl. Acad. Sci. U.S.A.">
        <title>Antigenic diversity is generated by distinct evolutionary mechanisms in African trypanosome species.</title>
        <authorList>
            <person name="Jackson A.P."/>
            <person name="Berry A."/>
            <person name="Aslett M."/>
            <person name="Allison H.C."/>
            <person name="Burton P."/>
            <person name="Vavrova-Anderson J."/>
            <person name="Brown R."/>
            <person name="Browne H."/>
            <person name="Corton N."/>
            <person name="Hauser H."/>
            <person name="Gamble J."/>
            <person name="Gilderthorp R."/>
            <person name="Marcello L."/>
            <person name="McQuillan J."/>
            <person name="Otto T.D."/>
            <person name="Quail M.A."/>
            <person name="Sanders M.J."/>
            <person name="van Tonder A."/>
            <person name="Ginger M.L."/>
            <person name="Field M.C."/>
            <person name="Barry J.D."/>
            <person name="Hertz-Fowler C."/>
            <person name="Berriman M."/>
        </authorList>
    </citation>
    <scope>NUCLEOTIDE SEQUENCE</scope>
    <source>
        <strain evidence="4">IL3000</strain>
    </source>
</reference>
<feature type="compositionally biased region" description="Polar residues" evidence="2">
    <location>
        <begin position="731"/>
        <end position="740"/>
    </location>
</feature>
<dbReference type="GO" id="GO:0005634">
    <property type="term" value="C:nucleus"/>
    <property type="evidence" value="ECO:0007669"/>
    <property type="project" value="TreeGrafter"/>
</dbReference>
<dbReference type="GO" id="GO:0004843">
    <property type="term" value="F:cysteine-type deubiquitinase activity"/>
    <property type="evidence" value="ECO:0007669"/>
    <property type="project" value="UniProtKB-UniRule"/>
</dbReference>
<name>G0V0G7_TRYCI</name>
<feature type="region of interest" description="Disordered" evidence="2">
    <location>
        <begin position="492"/>
        <end position="536"/>
    </location>
</feature>
<dbReference type="PROSITE" id="PS50235">
    <property type="entry name" value="USP_3"/>
    <property type="match status" value="1"/>
</dbReference>
<keyword evidence="1" id="KW-0645">Protease</keyword>
<dbReference type="SUPFAM" id="SSF54001">
    <property type="entry name" value="Cysteine proteinases"/>
    <property type="match status" value="1"/>
</dbReference>
<accession>G0V0G7</accession>
<feature type="compositionally biased region" description="Polar residues" evidence="2">
    <location>
        <begin position="593"/>
        <end position="603"/>
    </location>
</feature>
<dbReference type="Pfam" id="PF00443">
    <property type="entry name" value="UCH"/>
    <property type="match status" value="1"/>
</dbReference>
<feature type="region of interest" description="Disordered" evidence="2">
    <location>
        <begin position="49"/>
        <end position="82"/>
    </location>
</feature>
<dbReference type="PROSITE" id="PS00972">
    <property type="entry name" value="USP_1"/>
    <property type="match status" value="1"/>
</dbReference>
<feature type="compositionally biased region" description="Polar residues" evidence="2">
    <location>
        <begin position="565"/>
        <end position="574"/>
    </location>
</feature>